<evidence type="ECO:0008006" key="3">
    <source>
        <dbReference type="Google" id="ProtNLM"/>
    </source>
</evidence>
<dbReference type="PANTHER" id="PTHR45985">
    <property type="match status" value="1"/>
</dbReference>
<gene>
    <name evidence="1" type="ORF">ACFQ1S_27090</name>
</gene>
<sequence>MSTQTLADVLRSVDAVLFSFDGAGSHEHWQKMLDRSRRVGNTTFTAFLSGIYLLTDAQRTQYVGPGHLPGKASISFGGSPDEVRTRIDDLNAAKDRGIEIGTHYNGHFCKGDEPSVGHWTVQQWRLELDQFFKFMADAPGLRVTRDDVKGGRTPCLEGDFSAVFEALTSRTMTYDSSKVSDGVAWPVQQNGVWEFWMPEVRVPALGNKKVVMMDYNLWYALNKAKDDKSRKDEFTRDTMDVYRAVYKAAYNGNRAPLVIANHFNDWVGGAFSDAAEAYMGDVCAQPQTVCTTYSDVIKWMGLQTPATLEALRKLPVVGGHASYSLEYGTAKLEVP</sequence>
<dbReference type="SUPFAM" id="SSF88713">
    <property type="entry name" value="Glycoside hydrolase/deacetylase"/>
    <property type="match status" value="1"/>
</dbReference>
<dbReference type="Gene3D" id="3.20.20.370">
    <property type="entry name" value="Glycoside hydrolase/deacetylase"/>
    <property type="match status" value="1"/>
</dbReference>
<dbReference type="PANTHER" id="PTHR45985:SF3">
    <property type="entry name" value="CHITIN DEACETYLASE-LIKE 4"/>
    <property type="match status" value="1"/>
</dbReference>
<accession>A0ABW3MF60</accession>
<dbReference type="EMBL" id="JBHTIS010001882">
    <property type="protein sequence ID" value="MFD1048941.1"/>
    <property type="molecule type" value="Genomic_DNA"/>
</dbReference>
<proteinExistence type="predicted"/>
<protein>
    <recommendedName>
        <fullName evidence="3">Polysaccharide deacetylase</fullName>
    </recommendedName>
</protein>
<dbReference type="Proteomes" id="UP001597045">
    <property type="component" value="Unassembled WGS sequence"/>
</dbReference>
<organism evidence="1 2">
    <name type="scientific">Kibdelosporangium lantanae</name>
    <dbReference type="NCBI Taxonomy" id="1497396"/>
    <lineage>
        <taxon>Bacteria</taxon>
        <taxon>Bacillati</taxon>
        <taxon>Actinomycetota</taxon>
        <taxon>Actinomycetes</taxon>
        <taxon>Pseudonocardiales</taxon>
        <taxon>Pseudonocardiaceae</taxon>
        <taxon>Kibdelosporangium</taxon>
    </lineage>
</organism>
<name>A0ABW3MF60_9PSEU</name>
<evidence type="ECO:0000313" key="2">
    <source>
        <dbReference type="Proteomes" id="UP001597045"/>
    </source>
</evidence>
<dbReference type="InterPro" id="IPR052740">
    <property type="entry name" value="CE4"/>
</dbReference>
<comment type="caution">
    <text evidence="1">The sequence shown here is derived from an EMBL/GenBank/DDBJ whole genome shotgun (WGS) entry which is preliminary data.</text>
</comment>
<feature type="non-terminal residue" evidence="1">
    <location>
        <position position="335"/>
    </location>
</feature>
<dbReference type="InterPro" id="IPR011330">
    <property type="entry name" value="Glyco_hydro/deAcase_b/a-brl"/>
</dbReference>
<reference evidence="2" key="1">
    <citation type="journal article" date="2019" name="Int. J. Syst. Evol. Microbiol.">
        <title>The Global Catalogue of Microorganisms (GCM) 10K type strain sequencing project: providing services to taxonomists for standard genome sequencing and annotation.</title>
        <authorList>
            <consortium name="The Broad Institute Genomics Platform"/>
            <consortium name="The Broad Institute Genome Sequencing Center for Infectious Disease"/>
            <person name="Wu L."/>
            <person name="Ma J."/>
        </authorList>
    </citation>
    <scope>NUCLEOTIDE SEQUENCE [LARGE SCALE GENOMIC DNA]</scope>
    <source>
        <strain evidence="2">JCM 31486</strain>
    </source>
</reference>
<evidence type="ECO:0000313" key="1">
    <source>
        <dbReference type="EMBL" id="MFD1048941.1"/>
    </source>
</evidence>
<keyword evidence="2" id="KW-1185">Reference proteome</keyword>